<evidence type="ECO:0000313" key="2">
    <source>
        <dbReference type="Proteomes" id="UP000054477"/>
    </source>
</evidence>
<reference evidence="1 2" key="1">
    <citation type="submission" date="2014-04" db="EMBL/GenBank/DDBJ databases">
        <authorList>
            <consortium name="DOE Joint Genome Institute"/>
            <person name="Kuo A."/>
            <person name="Kohler A."/>
            <person name="Nagy L.G."/>
            <person name="Floudas D."/>
            <person name="Copeland A."/>
            <person name="Barry K.W."/>
            <person name="Cichocki N."/>
            <person name="Veneault-Fourrey C."/>
            <person name="LaButti K."/>
            <person name="Lindquist E.A."/>
            <person name="Lipzen A."/>
            <person name="Lundell T."/>
            <person name="Morin E."/>
            <person name="Murat C."/>
            <person name="Sun H."/>
            <person name="Tunlid A."/>
            <person name="Henrissat B."/>
            <person name="Grigoriev I.V."/>
            <person name="Hibbett D.S."/>
            <person name="Martin F."/>
            <person name="Nordberg H.P."/>
            <person name="Cantor M.N."/>
            <person name="Hua S.X."/>
        </authorList>
    </citation>
    <scope>NUCLEOTIDE SEQUENCE [LARGE SCALE GENOMIC DNA]</scope>
    <source>
        <strain evidence="1 2">LaAM-08-1</strain>
    </source>
</reference>
<name>A0A0C9XDZ4_9AGAR</name>
<dbReference type="AlphaFoldDB" id="A0A0C9XDZ4"/>
<keyword evidence="2" id="KW-1185">Reference proteome</keyword>
<dbReference type="Proteomes" id="UP000054477">
    <property type="component" value="Unassembled WGS sequence"/>
</dbReference>
<protein>
    <submittedName>
        <fullName evidence="1">Unplaced genomic scaffold K443scaffold_103, whole genome shotgun sequence</fullName>
    </submittedName>
</protein>
<organism evidence="1 2">
    <name type="scientific">Laccaria amethystina LaAM-08-1</name>
    <dbReference type="NCBI Taxonomy" id="1095629"/>
    <lineage>
        <taxon>Eukaryota</taxon>
        <taxon>Fungi</taxon>
        <taxon>Dikarya</taxon>
        <taxon>Basidiomycota</taxon>
        <taxon>Agaricomycotina</taxon>
        <taxon>Agaricomycetes</taxon>
        <taxon>Agaricomycetidae</taxon>
        <taxon>Agaricales</taxon>
        <taxon>Agaricineae</taxon>
        <taxon>Hydnangiaceae</taxon>
        <taxon>Laccaria</taxon>
    </lineage>
</organism>
<proteinExistence type="predicted"/>
<accession>A0A0C9XDZ4</accession>
<dbReference type="EMBL" id="KN838638">
    <property type="protein sequence ID" value="KIJ99833.1"/>
    <property type="molecule type" value="Genomic_DNA"/>
</dbReference>
<sequence>MTRIRATRKQRKFLSRVQASGLVVRLSGLMHDEYKVVLWRSGNRCLFHPVKGWQEVLDLE</sequence>
<evidence type="ECO:0000313" key="1">
    <source>
        <dbReference type="EMBL" id="KIJ99833.1"/>
    </source>
</evidence>
<dbReference type="HOGENOM" id="CLU_2942091_0_0_1"/>
<reference evidence="2" key="2">
    <citation type="submission" date="2015-01" db="EMBL/GenBank/DDBJ databases">
        <title>Evolutionary Origins and Diversification of the Mycorrhizal Mutualists.</title>
        <authorList>
            <consortium name="DOE Joint Genome Institute"/>
            <consortium name="Mycorrhizal Genomics Consortium"/>
            <person name="Kohler A."/>
            <person name="Kuo A."/>
            <person name="Nagy L.G."/>
            <person name="Floudas D."/>
            <person name="Copeland A."/>
            <person name="Barry K.W."/>
            <person name="Cichocki N."/>
            <person name="Veneault-Fourrey C."/>
            <person name="LaButti K."/>
            <person name="Lindquist E.A."/>
            <person name="Lipzen A."/>
            <person name="Lundell T."/>
            <person name="Morin E."/>
            <person name="Murat C."/>
            <person name="Riley R."/>
            <person name="Ohm R."/>
            <person name="Sun H."/>
            <person name="Tunlid A."/>
            <person name="Henrissat B."/>
            <person name="Grigoriev I.V."/>
            <person name="Hibbett D.S."/>
            <person name="Martin F."/>
        </authorList>
    </citation>
    <scope>NUCLEOTIDE SEQUENCE [LARGE SCALE GENOMIC DNA]</scope>
    <source>
        <strain evidence="2">LaAM-08-1</strain>
    </source>
</reference>
<gene>
    <name evidence="1" type="ORF">K443DRAFT_679671</name>
</gene>